<evidence type="ECO:0000256" key="2">
    <source>
        <dbReference type="ARBA" id="ARBA00023180"/>
    </source>
</evidence>
<dbReference type="SUPFAM" id="SSF56300">
    <property type="entry name" value="Metallo-dependent phosphatases"/>
    <property type="match status" value="1"/>
</dbReference>
<keyword evidence="2" id="KW-0325">Glycoprotein</keyword>
<evidence type="ECO:0000313" key="7">
    <source>
        <dbReference type="EMBL" id="KAJ0407144.1"/>
    </source>
</evidence>
<evidence type="ECO:0000256" key="1">
    <source>
        <dbReference type="ARBA" id="ARBA00022729"/>
    </source>
</evidence>
<comment type="catalytic activity">
    <reaction evidence="3">
        <text>a phosphate monoester + H2O = an alcohol + phosphate</text>
        <dbReference type="Rhea" id="RHEA:15017"/>
        <dbReference type="ChEBI" id="CHEBI:15377"/>
        <dbReference type="ChEBI" id="CHEBI:30879"/>
        <dbReference type="ChEBI" id="CHEBI:43474"/>
        <dbReference type="ChEBI" id="CHEBI:67140"/>
        <dbReference type="EC" id="3.1.3.2"/>
    </reaction>
</comment>
<sequence length="518" mass="57931">MARLLVAVSALLALLTTQNSVQASDVTDVTCKFSFYKRKCLPEASCSLQYRFGDITPSQACRVRADVVGQIPSQIHLAYAGETPGTGMTVSWTTYKKVDDAGVWVGDSANTLQQADVTVDVKSYYKDEKYELYSYHATISGLRPFTTYSYRVGSIAKEDLRSSVYTFTTARRTDDDSEFRVAVYGDLGVDENAMQTIKYVTEKLPGKVDFVFHVGDISYADNAGIPTVSSATEFTGFFYEETYNDFMTRMQPLTATTPYMVLPGNHESECHSAACMVSSEKKKQLSNYRAYNARFKMPSVESGGAQNMWYSFEHGPVHFTSISSETDFPNAPNNSHIPFNKIPYGGFGDQLAWLERDLQRADANRANVPWVVVMMHRAIYTRTMCDANGVPIGEAAPVQKAFEELFIKYNVDVVVSGHVHLYSRHFPVRRNKPILDGVSPDYRTYTNPKAPVYLISGAAGNSEGHKKYDATKSAKWNAVMDNQHYGISMLKVSRKALEWEFVGVDNGNVLDKFSIQRN</sequence>
<feature type="domain" description="Purple acid phosphatase N-terminal" evidence="6">
    <location>
        <begin position="72"/>
        <end position="169"/>
    </location>
</feature>
<evidence type="ECO:0000256" key="3">
    <source>
        <dbReference type="RuleBase" id="RU361203"/>
    </source>
</evidence>
<dbReference type="EC" id="3.1.3.2" evidence="3"/>
<dbReference type="Proteomes" id="UP001209570">
    <property type="component" value="Unassembled WGS sequence"/>
</dbReference>
<feature type="domain" description="Purple acid phosphatase C-terminal" evidence="5">
    <location>
        <begin position="450"/>
        <end position="512"/>
    </location>
</feature>
<dbReference type="SUPFAM" id="SSF49363">
    <property type="entry name" value="Purple acid phosphatase, N-terminal domain"/>
    <property type="match status" value="1"/>
</dbReference>
<keyword evidence="8" id="KW-1185">Reference proteome</keyword>
<evidence type="ECO:0000313" key="8">
    <source>
        <dbReference type="Proteomes" id="UP001209570"/>
    </source>
</evidence>
<dbReference type="GO" id="GO:0046872">
    <property type="term" value="F:metal ion binding"/>
    <property type="evidence" value="ECO:0007669"/>
    <property type="project" value="InterPro"/>
</dbReference>
<comment type="caution">
    <text evidence="7">The sequence shown here is derived from an EMBL/GenBank/DDBJ whole genome shotgun (WGS) entry which is preliminary data.</text>
</comment>
<feature type="chain" id="PRO_5041774711" description="Purple acid phosphatase" evidence="3">
    <location>
        <begin position="24"/>
        <end position="518"/>
    </location>
</feature>
<dbReference type="GO" id="GO:0003993">
    <property type="term" value="F:acid phosphatase activity"/>
    <property type="evidence" value="ECO:0007669"/>
    <property type="project" value="UniProtKB-EC"/>
</dbReference>
<dbReference type="InterPro" id="IPR029052">
    <property type="entry name" value="Metallo-depent_PP-like"/>
</dbReference>
<dbReference type="InterPro" id="IPR008963">
    <property type="entry name" value="Purple_acid_Pase-like_N"/>
</dbReference>
<feature type="signal peptide" evidence="3">
    <location>
        <begin position="1"/>
        <end position="23"/>
    </location>
</feature>
<dbReference type="Pfam" id="PF16656">
    <property type="entry name" value="Pur_ac_phosph_N"/>
    <property type="match status" value="1"/>
</dbReference>
<dbReference type="InterPro" id="IPR041792">
    <property type="entry name" value="MPP_PAP"/>
</dbReference>
<dbReference type="InterPro" id="IPR015914">
    <property type="entry name" value="PAPs_N"/>
</dbReference>
<keyword evidence="3" id="KW-0378">Hydrolase</keyword>
<evidence type="ECO:0000259" key="4">
    <source>
        <dbReference type="Pfam" id="PF00149"/>
    </source>
</evidence>
<feature type="domain" description="Calcineurin-like phosphoesterase" evidence="4">
    <location>
        <begin position="179"/>
        <end position="421"/>
    </location>
</feature>
<dbReference type="CDD" id="cd00839">
    <property type="entry name" value="MPP_PAPs"/>
    <property type="match status" value="1"/>
</dbReference>
<dbReference type="PANTHER" id="PTHR45867">
    <property type="entry name" value="PURPLE ACID PHOSPHATASE"/>
    <property type="match status" value="1"/>
</dbReference>
<name>A0AAD5LRK6_PYTIN</name>
<gene>
    <name evidence="7" type="ORF">P43SY_001102</name>
</gene>
<proteinExistence type="inferred from homology"/>
<evidence type="ECO:0000259" key="6">
    <source>
        <dbReference type="Pfam" id="PF16656"/>
    </source>
</evidence>
<protein>
    <recommendedName>
        <fullName evidence="3">Purple acid phosphatase</fullName>
        <ecNumber evidence="3">3.1.3.2</ecNumber>
    </recommendedName>
</protein>
<organism evidence="7 8">
    <name type="scientific">Pythium insidiosum</name>
    <name type="common">Pythiosis disease agent</name>
    <dbReference type="NCBI Taxonomy" id="114742"/>
    <lineage>
        <taxon>Eukaryota</taxon>
        <taxon>Sar</taxon>
        <taxon>Stramenopiles</taxon>
        <taxon>Oomycota</taxon>
        <taxon>Peronosporomycetes</taxon>
        <taxon>Pythiales</taxon>
        <taxon>Pythiaceae</taxon>
        <taxon>Pythium</taxon>
    </lineage>
</organism>
<accession>A0AAD5LRK6</accession>
<dbReference type="AlphaFoldDB" id="A0AAD5LRK6"/>
<dbReference type="Pfam" id="PF00149">
    <property type="entry name" value="Metallophos"/>
    <property type="match status" value="1"/>
</dbReference>
<dbReference type="EMBL" id="JAKCXM010000024">
    <property type="protein sequence ID" value="KAJ0407144.1"/>
    <property type="molecule type" value="Genomic_DNA"/>
</dbReference>
<dbReference type="Gene3D" id="3.60.21.10">
    <property type="match status" value="1"/>
</dbReference>
<dbReference type="Gene3D" id="2.60.40.380">
    <property type="entry name" value="Purple acid phosphatase-like, N-terminal"/>
    <property type="match status" value="1"/>
</dbReference>
<keyword evidence="1 3" id="KW-0732">Signal</keyword>
<dbReference type="InterPro" id="IPR025733">
    <property type="entry name" value="PAPs_C"/>
</dbReference>
<dbReference type="InterPro" id="IPR004843">
    <property type="entry name" value="Calcineurin-like_PHP"/>
</dbReference>
<reference evidence="7" key="1">
    <citation type="submission" date="2021-12" db="EMBL/GenBank/DDBJ databases">
        <title>Prjna785345.</title>
        <authorList>
            <person name="Rujirawat T."/>
            <person name="Krajaejun T."/>
        </authorList>
    </citation>
    <scope>NUCLEOTIDE SEQUENCE</scope>
    <source>
        <strain evidence="7">Pi057C3</strain>
    </source>
</reference>
<evidence type="ECO:0000259" key="5">
    <source>
        <dbReference type="Pfam" id="PF14008"/>
    </source>
</evidence>
<comment type="similarity">
    <text evidence="3">Belongs to the metallophosphoesterase superfamily. Purple acid phosphatase family.</text>
</comment>
<dbReference type="Pfam" id="PF14008">
    <property type="entry name" value="Metallophos_C"/>
    <property type="match status" value="1"/>
</dbReference>
<dbReference type="PANTHER" id="PTHR45867:SF3">
    <property type="entry name" value="ACID PHOSPHATASE TYPE 7"/>
    <property type="match status" value="1"/>
</dbReference>